<organism evidence="3 4">
    <name type="scientific">Planomonospora corallina</name>
    <dbReference type="NCBI Taxonomy" id="1806052"/>
    <lineage>
        <taxon>Bacteria</taxon>
        <taxon>Bacillati</taxon>
        <taxon>Actinomycetota</taxon>
        <taxon>Actinomycetes</taxon>
        <taxon>Streptosporangiales</taxon>
        <taxon>Streptosporangiaceae</taxon>
        <taxon>Planomonospora</taxon>
    </lineage>
</organism>
<keyword evidence="2" id="KW-0472">Membrane</keyword>
<dbReference type="RefSeq" id="WP_377291633.1">
    <property type="nucleotide sequence ID" value="NZ_JBHSBM010000028.1"/>
</dbReference>
<accession>A0ABV8IB60</accession>
<keyword evidence="2" id="KW-0812">Transmembrane</keyword>
<feature type="transmembrane region" description="Helical" evidence="2">
    <location>
        <begin position="37"/>
        <end position="56"/>
    </location>
</feature>
<dbReference type="EMBL" id="JBHSBM010000028">
    <property type="protein sequence ID" value="MFC4061443.1"/>
    <property type="molecule type" value="Genomic_DNA"/>
</dbReference>
<evidence type="ECO:0000256" key="2">
    <source>
        <dbReference type="SAM" id="Phobius"/>
    </source>
</evidence>
<keyword evidence="2" id="KW-1133">Transmembrane helix</keyword>
<dbReference type="Proteomes" id="UP001595850">
    <property type="component" value="Unassembled WGS sequence"/>
</dbReference>
<protein>
    <submittedName>
        <fullName evidence="3">Uncharacterized protein</fullName>
    </submittedName>
</protein>
<comment type="caution">
    <text evidence="3">The sequence shown here is derived from an EMBL/GenBank/DDBJ whole genome shotgun (WGS) entry which is preliminary data.</text>
</comment>
<reference evidence="4" key="1">
    <citation type="journal article" date="2019" name="Int. J. Syst. Evol. Microbiol.">
        <title>The Global Catalogue of Microorganisms (GCM) 10K type strain sequencing project: providing services to taxonomists for standard genome sequencing and annotation.</title>
        <authorList>
            <consortium name="The Broad Institute Genomics Platform"/>
            <consortium name="The Broad Institute Genome Sequencing Center for Infectious Disease"/>
            <person name="Wu L."/>
            <person name="Ma J."/>
        </authorList>
    </citation>
    <scope>NUCLEOTIDE SEQUENCE [LARGE SCALE GENOMIC DNA]</scope>
    <source>
        <strain evidence="4">TBRC 4489</strain>
    </source>
</reference>
<feature type="compositionally biased region" description="Polar residues" evidence="1">
    <location>
        <begin position="1"/>
        <end position="24"/>
    </location>
</feature>
<keyword evidence="4" id="KW-1185">Reference proteome</keyword>
<evidence type="ECO:0000313" key="3">
    <source>
        <dbReference type="EMBL" id="MFC4061443.1"/>
    </source>
</evidence>
<proteinExistence type="predicted"/>
<evidence type="ECO:0000256" key="1">
    <source>
        <dbReference type="SAM" id="MobiDB-lite"/>
    </source>
</evidence>
<gene>
    <name evidence="3" type="ORF">ACFOWE_24340</name>
</gene>
<evidence type="ECO:0000313" key="4">
    <source>
        <dbReference type="Proteomes" id="UP001595850"/>
    </source>
</evidence>
<sequence length="287" mass="30352">SAITDDAVTHSQRTYECSTGYHQTSPMSPKKKSKGKIALGVVGGFVVLSIVGSALGGNTENAEIEATSQPAQMTGAASENAEEPATETAVETEASPSAEPEEETLPSAEPEETIKPKEYKGRGAKVLRINETDEMMILALTHKGSANFIVSTVSPEGEENDFPVNEIGNYKGTVVINSDQQTTAALKIQADGSWTATLKPISTARDWKGSSVSGTGAEVIGLNPASDGLTTMKATHSGQANFIVRTFGENPDFPINEIRKYSGEVLLSDGTDLVVIQTDGKWTLTKE</sequence>
<feature type="region of interest" description="Disordered" evidence="1">
    <location>
        <begin position="1"/>
        <end position="33"/>
    </location>
</feature>
<feature type="region of interest" description="Disordered" evidence="1">
    <location>
        <begin position="66"/>
        <end position="119"/>
    </location>
</feature>
<name>A0ABV8IB60_9ACTN</name>
<feature type="compositionally biased region" description="Low complexity" evidence="1">
    <location>
        <begin position="86"/>
        <end position="98"/>
    </location>
</feature>
<feature type="non-terminal residue" evidence="3">
    <location>
        <position position="1"/>
    </location>
</feature>